<feature type="transmembrane region" description="Helical" evidence="8">
    <location>
        <begin position="343"/>
        <end position="365"/>
    </location>
</feature>
<feature type="transmembrane region" description="Helical" evidence="8">
    <location>
        <begin position="302"/>
        <end position="323"/>
    </location>
</feature>
<evidence type="ECO:0000256" key="3">
    <source>
        <dbReference type="ARBA" id="ARBA00022448"/>
    </source>
</evidence>
<evidence type="ECO:0000256" key="5">
    <source>
        <dbReference type="ARBA" id="ARBA00022989"/>
    </source>
</evidence>
<keyword evidence="3" id="KW-0813">Transport</keyword>
<sequence>MSESYKKRDTEEVVEEQTLVKETNGTRIVAKASESMRLSPGWKRTNKSDDESNGKDGVLDHNDLDLNPPNDRMKFLYVTMVLHGIGVLMPWNMFLNANEYFQDVKLKDNLYFKSNYMFYLTLTAQLPNLFFNWFNVFFSTGGDIGKRIVWGLVVEAVIFLFTIGMAMADTENQTTLFFWVTMGSVFLLNTANGIYQNSIYGMAAKLPGKYTGAIVLGSNLSGIIATIIGMITRGITKNYTSAAIYYFITALFVILACIDTYFSLPLNKYFRYHERLEKKQQIKTEISSRKEKIPFLMIIKQCWLQLLCVFLLFFVTLTIFPGIQMNILRQEDSTFFIDSKKYVNFMCFLSFNITAFLGSLLATLVQWPSKKYLIVPISLRLLYIPAFMFFCNYAPPDFVRHLPILYHNDWVYAILSLTMGFSSGYFSSLAMMNCGKCVEPRYATVAGKLAGAALSSGIFAGILTSMGIQKVMFSPK</sequence>
<comment type="similarity">
    <text evidence="2">Belongs to the SLC29A/ENT transporter (TC 2.A.57) family.</text>
</comment>
<evidence type="ECO:0000313" key="10">
    <source>
        <dbReference type="Proteomes" id="UP000639338"/>
    </source>
</evidence>
<evidence type="ECO:0000256" key="4">
    <source>
        <dbReference type="ARBA" id="ARBA00022692"/>
    </source>
</evidence>
<dbReference type="PANTHER" id="PTHR10332:SF80">
    <property type="entry name" value="EQUILIBRATIVE NUCLEOSIDE TRANSPORTER 2, ISOFORM A"/>
    <property type="match status" value="1"/>
</dbReference>
<feature type="transmembrane region" description="Helical" evidence="8">
    <location>
        <begin position="75"/>
        <end position="96"/>
    </location>
</feature>
<feature type="transmembrane region" description="Helical" evidence="8">
    <location>
        <begin position="410"/>
        <end position="428"/>
    </location>
</feature>
<feature type="transmembrane region" description="Helical" evidence="8">
    <location>
        <begin position="212"/>
        <end position="231"/>
    </location>
</feature>
<dbReference type="OrthoDB" id="1856718at2759"/>
<evidence type="ECO:0000313" key="9">
    <source>
        <dbReference type="EMBL" id="KAF7992941.1"/>
    </source>
</evidence>
<comment type="caution">
    <text evidence="9">The sequence shown here is derived from an EMBL/GenBank/DDBJ whole genome shotgun (WGS) entry which is preliminary data.</text>
</comment>
<feature type="transmembrane region" description="Helical" evidence="8">
    <location>
        <begin position="174"/>
        <end position="191"/>
    </location>
</feature>
<keyword evidence="10" id="KW-1185">Reference proteome</keyword>
<accession>A0A834XY28</accession>
<feature type="transmembrane region" description="Helical" evidence="8">
    <location>
        <begin position="372"/>
        <end position="390"/>
    </location>
</feature>
<evidence type="ECO:0008006" key="11">
    <source>
        <dbReference type="Google" id="ProtNLM"/>
    </source>
</evidence>
<reference evidence="9 10" key="1">
    <citation type="submission" date="2020-08" db="EMBL/GenBank/DDBJ databases">
        <title>Aphidius gifuensis genome sequencing and assembly.</title>
        <authorList>
            <person name="Du Z."/>
        </authorList>
    </citation>
    <scope>NUCLEOTIDE SEQUENCE [LARGE SCALE GENOMIC DNA]</scope>
    <source>
        <strain evidence="9">YNYX2018</strain>
        <tissue evidence="9">Adults</tissue>
    </source>
</reference>
<dbReference type="PIRSF" id="PIRSF016379">
    <property type="entry name" value="ENT"/>
    <property type="match status" value="1"/>
</dbReference>
<dbReference type="PRINTS" id="PR01130">
    <property type="entry name" value="DERENTRNSPRT"/>
</dbReference>
<feature type="transmembrane region" description="Helical" evidence="8">
    <location>
        <begin position="116"/>
        <end position="136"/>
    </location>
</feature>
<dbReference type="GO" id="GO:0005886">
    <property type="term" value="C:plasma membrane"/>
    <property type="evidence" value="ECO:0007669"/>
    <property type="project" value="TreeGrafter"/>
</dbReference>
<feature type="region of interest" description="Disordered" evidence="7">
    <location>
        <begin position="32"/>
        <end position="63"/>
    </location>
</feature>
<dbReference type="GO" id="GO:0005337">
    <property type="term" value="F:nucleoside transmembrane transporter activity"/>
    <property type="evidence" value="ECO:0007669"/>
    <property type="project" value="InterPro"/>
</dbReference>
<keyword evidence="5 8" id="KW-1133">Transmembrane helix</keyword>
<dbReference type="AlphaFoldDB" id="A0A834XY28"/>
<gene>
    <name evidence="9" type="ORF">HCN44_005722</name>
</gene>
<comment type="subcellular location">
    <subcellularLocation>
        <location evidence="1">Membrane</location>
        <topology evidence="1">Multi-pass membrane protein</topology>
    </subcellularLocation>
</comment>
<evidence type="ECO:0000256" key="1">
    <source>
        <dbReference type="ARBA" id="ARBA00004141"/>
    </source>
</evidence>
<dbReference type="PANTHER" id="PTHR10332">
    <property type="entry name" value="EQUILIBRATIVE NUCLEOSIDE TRANSPORTER"/>
    <property type="match status" value="1"/>
</dbReference>
<dbReference type="EMBL" id="JACMRX010000003">
    <property type="protein sequence ID" value="KAF7992941.1"/>
    <property type="molecule type" value="Genomic_DNA"/>
</dbReference>
<protein>
    <recommendedName>
        <fullName evidence="11">Equilibrative nucleoside transporter</fullName>
    </recommendedName>
</protein>
<evidence type="ECO:0000256" key="2">
    <source>
        <dbReference type="ARBA" id="ARBA00007965"/>
    </source>
</evidence>
<keyword evidence="4 8" id="KW-0812">Transmembrane</keyword>
<keyword evidence="6 8" id="KW-0472">Membrane</keyword>
<feature type="transmembrane region" description="Helical" evidence="8">
    <location>
        <begin position="449"/>
        <end position="468"/>
    </location>
</feature>
<evidence type="ECO:0000256" key="7">
    <source>
        <dbReference type="SAM" id="MobiDB-lite"/>
    </source>
</evidence>
<dbReference type="SUPFAM" id="SSF103473">
    <property type="entry name" value="MFS general substrate transporter"/>
    <property type="match status" value="1"/>
</dbReference>
<feature type="transmembrane region" description="Helical" evidence="8">
    <location>
        <begin position="243"/>
        <end position="262"/>
    </location>
</feature>
<dbReference type="Pfam" id="PF01733">
    <property type="entry name" value="Nucleoside_tran"/>
    <property type="match status" value="1"/>
</dbReference>
<proteinExistence type="inferred from homology"/>
<dbReference type="Proteomes" id="UP000639338">
    <property type="component" value="Unassembled WGS sequence"/>
</dbReference>
<dbReference type="Gene3D" id="1.20.1250.20">
    <property type="entry name" value="MFS general substrate transporter like domains"/>
    <property type="match status" value="1"/>
</dbReference>
<dbReference type="InterPro" id="IPR036259">
    <property type="entry name" value="MFS_trans_sf"/>
</dbReference>
<feature type="transmembrane region" description="Helical" evidence="8">
    <location>
        <begin position="148"/>
        <end position="168"/>
    </location>
</feature>
<evidence type="ECO:0000256" key="8">
    <source>
        <dbReference type="SAM" id="Phobius"/>
    </source>
</evidence>
<dbReference type="InterPro" id="IPR002259">
    <property type="entry name" value="Eqnu_transpt"/>
</dbReference>
<organism evidence="9 10">
    <name type="scientific">Aphidius gifuensis</name>
    <name type="common">Parasitoid wasp</name>
    <dbReference type="NCBI Taxonomy" id="684658"/>
    <lineage>
        <taxon>Eukaryota</taxon>
        <taxon>Metazoa</taxon>
        <taxon>Ecdysozoa</taxon>
        <taxon>Arthropoda</taxon>
        <taxon>Hexapoda</taxon>
        <taxon>Insecta</taxon>
        <taxon>Pterygota</taxon>
        <taxon>Neoptera</taxon>
        <taxon>Endopterygota</taxon>
        <taxon>Hymenoptera</taxon>
        <taxon>Apocrita</taxon>
        <taxon>Ichneumonoidea</taxon>
        <taxon>Braconidae</taxon>
        <taxon>Aphidiinae</taxon>
        <taxon>Aphidius</taxon>
    </lineage>
</organism>
<name>A0A834XY28_APHGI</name>
<evidence type="ECO:0000256" key="6">
    <source>
        <dbReference type="ARBA" id="ARBA00023136"/>
    </source>
</evidence>
<feature type="compositionally biased region" description="Basic and acidic residues" evidence="7">
    <location>
        <begin position="46"/>
        <end position="63"/>
    </location>
</feature>